<organism evidence="2 3">
    <name type="scientific">Litoribacillus peritrichatus</name>
    <dbReference type="NCBI Taxonomy" id="718191"/>
    <lineage>
        <taxon>Bacteria</taxon>
        <taxon>Pseudomonadati</taxon>
        <taxon>Pseudomonadota</taxon>
        <taxon>Gammaproteobacteria</taxon>
        <taxon>Oceanospirillales</taxon>
        <taxon>Oceanospirillaceae</taxon>
        <taxon>Litoribacillus</taxon>
    </lineage>
</organism>
<protein>
    <submittedName>
        <fullName evidence="2">Uncharacterized protein</fullName>
    </submittedName>
</protein>
<evidence type="ECO:0000313" key="3">
    <source>
        <dbReference type="Proteomes" id="UP001501565"/>
    </source>
</evidence>
<evidence type="ECO:0000256" key="1">
    <source>
        <dbReference type="SAM" id="SignalP"/>
    </source>
</evidence>
<feature type="chain" id="PRO_5045356907" evidence="1">
    <location>
        <begin position="23"/>
        <end position="268"/>
    </location>
</feature>
<proteinExistence type="predicted"/>
<reference evidence="3" key="1">
    <citation type="journal article" date="2019" name="Int. J. Syst. Evol. Microbiol.">
        <title>The Global Catalogue of Microorganisms (GCM) 10K type strain sequencing project: providing services to taxonomists for standard genome sequencing and annotation.</title>
        <authorList>
            <consortium name="The Broad Institute Genomics Platform"/>
            <consortium name="The Broad Institute Genome Sequencing Center for Infectious Disease"/>
            <person name="Wu L."/>
            <person name="Ma J."/>
        </authorList>
    </citation>
    <scope>NUCLEOTIDE SEQUENCE [LARGE SCALE GENOMIC DNA]</scope>
    <source>
        <strain evidence="3">JCM 17551</strain>
    </source>
</reference>
<dbReference type="EMBL" id="BAABBN010000004">
    <property type="protein sequence ID" value="GAA3921916.1"/>
    <property type="molecule type" value="Genomic_DNA"/>
</dbReference>
<accession>A0ABP7MFR3</accession>
<sequence length="268" mass="30113">MRNLINAVLTATLVLVSSFSFAAKYEITELNSNANQVYPNLDLNGLEKVILTTSEGAQETQTVTRAEFIFPHANNLIVSNFKKRGNMFVGIANGAWVFKQIKVELDGLYILEHGQNINFRIAIVEDFSYLTGTSYHLGPVLVEANGHMKDITPKKLADITSLKLEGKKLTLKLFQKPRRTNENGEGFVIQANWIGHGEEELTLSAPVPSNEFHKITARKLILRPYTNQDGIIENIDVSIRYKDEYDNVYDSPTENLLMILEGEYPPAP</sequence>
<keyword evidence="1" id="KW-0732">Signal</keyword>
<comment type="caution">
    <text evidence="2">The sequence shown here is derived from an EMBL/GenBank/DDBJ whole genome shotgun (WGS) entry which is preliminary data.</text>
</comment>
<feature type="signal peptide" evidence="1">
    <location>
        <begin position="1"/>
        <end position="22"/>
    </location>
</feature>
<keyword evidence="3" id="KW-1185">Reference proteome</keyword>
<dbReference type="RefSeq" id="WP_344797537.1">
    <property type="nucleotide sequence ID" value="NZ_BAABBN010000004.1"/>
</dbReference>
<gene>
    <name evidence="2" type="ORF">GCM10022277_17310</name>
</gene>
<name>A0ABP7MFR3_9GAMM</name>
<evidence type="ECO:0000313" key="2">
    <source>
        <dbReference type="EMBL" id="GAA3921916.1"/>
    </source>
</evidence>
<dbReference type="Proteomes" id="UP001501565">
    <property type="component" value="Unassembled WGS sequence"/>
</dbReference>